<proteinExistence type="predicted"/>
<comment type="caution">
    <text evidence="1">The sequence shown here is derived from an EMBL/GenBank/DDBJ whole genome shotgun (WGS) entry which is preliminary data.</text>
</comment>
<keyword evidence="2" id="KW-1185">Reference proteome</keyword>
<sequence>MNSMFYNAAKFNQPIGSWNTFAVTDMSFMFYRASSFDQPIGAWDTGKVKLLIGNWCFHCSAVPLWPLSGDSIKLRCIDPDNLPDPTWRCSPDSSVEEPIHQMNMLHAIVTRLGS</sequence>
<dbReference type="Proteomes" id="UP001642464">
    <property type="component" value="Unassembled WGS sequence"/>
</dbReference>
<protein>
    <submittedName>
        <fullName evidence="1">BspA family leucine-rich repeat surface protein</fullName>
    </submittedName>
</protein>
<reference evidence="1 2" key="1">
    <citation type="submission" date="2024-02" db="EMBL/GenBank/DDBJ databases">
        <authorList>
            <person name="Chen Y."/>
            <person name="Shah S."/>
            <person name="Dougan E. K."/>
            <person name="Thang M."/>
            <person name="Chan C."/>
        </authorList>
    </citation>
    <scope>NUCLEOTIDE SEQUENCE [LARGE SCALE GENOMIC DNA]</scope>
</reference>
<organism evidence="1 2">
    <name type="scientific">Durusdinium trenchii</name>
    <dbReference type="NCBI Taxonomy" id="1381693"/>
    <lineage>
        <taxon>Eukaryota</taxon>
        <taxon>Sar</taxon>
        <taxon>Alveolata</taxon>
        <taxon>Dinophyceae</taxon>
        <taxon>Suessiales</taxon>
        <taxon>Symbiodiniaceae</taxon>
        <taxon>Durusdinium</taxon>
    </lineage>
</organism>
<name>A0ABP0KWW6_9DINO</name>
<evidence type="ECO:0000313" key="1">
    <source>
        <dbReference type="EMBL" id="CAK9030738.1"/>
    </source>
</evidence>
<dbReference type="InterPro" id="IPR011889">
    <property type="entry name" value="Liste_lipo_26"/>
</dbReference>
<accession>A0ABP0KWW6</accession>
<dbReference type="InterPro" id="IPR005046">
    <property type="entry name" value="DUF285"/>
</dbReference>
<gene>
    <name evidence="1" type="ORF">SCF082_LOCUS19325</name>
</gene>
<dbReference type="Pfam" id="PF03382">
    <property type="entry name" value="DUF285"/>
    <property type="match status" value="1"/>
</dbReference>
<evidence type="ECO:0000313" key="2">
    <source>
        <dbReference type="Proteomes" id="UP001642464"/>
    </source>
</evidence>
<dbReference type="NCBIfam" id="TIGR02167">
    <property type="entry name" value="Liste_lipo_26"/>
    <property type="match status" value="1"/>
</dbReference>
<dbReference type="EMBL" id="CAXAMM010013202">
    <property type="protein sequence ID" value="CAK9030738.1"/>
    <property type="molecule type" value="Genomic_DNA"/>
</dbReference>